<feature type="compositionally biased region" description="Low complexity" evidence="1">
    <location>
        <begin position="10"/>
        <end position="25"/>
    </location>
</feature>
<protein>
    <recommendedName>
        <fullName evidence="4">Serine protease</fullName>
    </recommendedName>
</protein>
<dbReference type="InterPro" id="IPR009003">
    <property type="entry name" value="Peptidase_S1_PA"/>
</dbReference>
<dbReference type="OrthoDB" id="672133at2759"/>
<feature type="region of interest" description="Disordered" evidence="1">
    <location>
        <begin position="1"/>
        <end position="25"/>
    </location>
</feature>
<keyword evidence="3" id="KW-1185">Reference proteome</keyword>
<proteinExistence type="predicted"/>
<dbReference type="SUPFAM" id="SSF50494">
    <property type="entry name" value="Trypsin-like serine proteases"/>
    <property type="match status" value="1"/>
</dbReference>
<dbReference type="Pfam" id="PF13365">
    <property type="entry name" value="Trypsin_2"/>
    <property type="match status" value="1"/>
</dbReference>
<accession>A0A3B6PJ14</accession>
<name>A0A3B6PJ14_WHEAT</name>
<dbReference type="Gramene" id="TraesRN6B0100517900.1">
    <property type="protein sequence ID" value="TraesRN6B0100517900.1"/>
    <property type="gene ID" value="TraesRN6B0100517900"/>
</dbReference>
<sequence>MEDNGGGAVAAGSSGTAAGSSSAGTRSCLTEDEYQKLVNAVRPWFRSVVRIIRTRGTKKKKEAIYTSNALVVLSRAERSFFVTCNHNLGRNPKDATIRLYNGTKDYPIDMIHYRDSDLDLLLFSVKNVPVLQELPMFCPKSEEPSRFDLVAVLGFSCPKVQVDQPLEDLVLVKEPTILPGEIVDEPFHETKYKLNLINSCSTTAGISGSPLFNEMGKVVGIHLATDKTMREAASADTLLVRLKRWLRDGEDSNTIEQLVEKVYEKFSHGGKSKR</sequence>
<dbReference type="EnsemblPlants" id="TraesCS6B02G203900.1">
    <property type="protein sequence ID" value="TraesCS6B02G203900.1"/>
    <property type="gene ID" value="TraesCS6B02G203900"/>
</dbReference>
<reference evidence="2" key="2">
    <citation type="submission" date="2018-10" db="UniProtKB">
        <authorList>
            <consortium name="EnsemblPlants"/>
        </authorList>
    </citation>
    <scope>IDENTIFICATION</scope>
</reference>
<dbReference type="Gramene" id="TraesCS6B02G203900.1">
    <property type="protein sequence ID" value="TraesCS6B02G203900.1"/>
    <property type="gene ID" value="TraesCS6B02G203900"/>
</dbReference>
<reference evidence="2" key="1">
    <citation type="submission" date="2018-08" db="EMBL/GenBank/DDBJ databases">
        <authorList>
            <person name="Rossello M."/>
        </authorList>
    </citation>
    <scope>NUCLEOTIDE SEQUENCE [LARGE SCALE GENOMIC DNA]</scope>
    <source>
        <strain evidence="2">cv. Chinese Spring</strain>
    </source>
</reference>
<evidence type="ECO:0008006" key="4">
    <source>
        <dbReference type="Google" id="ProtNLM"/>
    </source>
</evidence>
<dbReference type="Proteomes" id="UP000019116">
    <property type="component" value="Chromosome 6B"/>
</dbReference>
<dbReference type="AlphaFoldDB" id="A0A3B6PJ14"/>
<evidence type="ECO:0000313" key="2">
    <source>
        <dbReference type="EnsemblPlants" id="TraesCS6B02G203900.1"/>
    </source>
</evidence>
<organism evidence="2">
    <name type="scientific">Triticum aestivum</name>
    <name type="common">Wheat</name>
    <dbReference type="NCBI Taxonomy" id="4565"/>
    <lineage>
        <taxon>Eukaryota</taxon>
        <taxon>Viridiplantae</taxon>
        <taxon>Streptophyta</taxon>
        <taxon>Embryophyta</taxon>
        <taxon>Tracheophyta</taxon>
        <taxon>Spermatophyta</taxon>
        <taxon>Magnoliopsida</taxon>
        <taxon>Liliopsida</taxon>
        <taxon>Poales</taxon>
        <taxon>Poaceae</taxon>
        <taxon>BOP clade</taxon>
        <taxon>Pooideae</taxon>
        <taxon>Triticodae</taxon>
        <taxon>Triticeae</taxon>
        <taxon>Triticinae</taxon>
        <taxon>Triticum</taxon>
    </lineage>
</organism>
<gene>
    <name evidence="2" type="primary">LOC123134050</name>
</gene>
<dbReference type="Gene3D" id="2.40.10.10">
    <property type="entry name" value="Trypsin-like serine proteases"/>
    <property type="match status" value="1"/>
</dbReference>
<evidence type="ECO:0000313" key="3">
    <source>
        <dbReference type="Proteomes" id="UP000019116"/>
    </source>
</evidence>
<dbReference type="Gramene" id="TraesCS6B03G0529000.1">
    <property type="protein sequence ID" value="TraesCS6B03G0529000.1.CDS"/>
    <property type="gene ID" value="TraesCS6B03G0529000"/>
</dbReference>
<dbReference type="Gramene" id="TraesCLE_scaffold_044559_01G000100.1">
    <property type="protein sequence ID" value="TraesCLE_scaffold_044559_01G000100.1"/>
    <property type="gene ID" value="TraesCLE_scaffold_044559_01G000100"/>
</dbReference>
<evidence type="ECO:0000256" key="1">
    <source>
        <dbReference type="SAM" id="MobiDB-lite"/>
    </source>
</evidence>
<dbReference type="InterPro" id="IPR043504">
    <property type="entry name" value="Peptidase_S1_PA_chymotrypsin"/>
</dbReference>
<dbReference type="Gramene" id="TraesRN6B0100518000.1">
    <property type="protein sequence ID" value="TraesRN6B0100518000.1"/>
    <property type="gene ID" value="TraesRN6B0100518000"/>
</dbReference>